<dbReference type="AlphaFoldDB" id="A0A844G320"/>
<comment type="caution">
    <text evidence="2">The sequence shown here is derived from an EMBL/GenBank/DDBJ whole genome shotgun (WGS) entry which is preliminary data.</text>
</comment>
<evidence type="ECO:0000256" key="1">
    <source>
        <dbReference type="SAM" id="Phobius"/>
    </source>
</evidence>
<protein>
    <submittedName>
        <fullName evidence="2">Uncharacterized protein</fullName>
    </submittedName>
</protein>
<name>A0A844G320_9BACT</name>
<evidence type="ECO:0000313" key="3">
    <source>
        <dbReference type="Proteomes" id="UP000435649"/>
    </source>
</evidence>
<dbReference type="Proteomes" id="UP000435649">
    <property type="component" value="Unassembled WGS sequence"/>
</dbReference>
<feature type="transmembrane region" description="Helical" evidence="1">
    <location>
        <begin position="68"/>
        <end position="88"/>
    </location>
</feature>
<keyword evidence="3" id="KW-1185">Reference proteome</keyword>
<keyword evidence="1" id="KW-1133">Transmembrane helix</keyword>
<organism evidence="2 3">
    <name type="scientific">Victivallis lenta</name>
    <dbReference type="NCBI Taxonomy" id="2606640"/>
    <lineage>
        <taxon>Bacteria</taxon>
        <taxon>Pseudomonadati</taxon>
        <taxon>Lentisphaerota</taxon>
        <taxon>Lentisphaeria</taxon>
        <taxon>Victivallales</taxon>
        <taxon>Victivallaceae</taxon>
        <taxon>Victivallis</taxon>
    </lineage>
</organism>
<dbReference type="EMBL" id="VUNS01000015">
    <property type="protein sequence ID" value="MST98077.1"/>
    <property type="molecule type" value="Genomic_DNA"/>
</dbReference>
<dbReference type="RefSeq" id="WP_154419231.1">
    <property type="nucleotide sequence ID" value="NZ_VUNS01000015.1"/>
</dbReference>
<feature type="transmembrane region" description="Helical" evidence="1">
    <location>
        <begin position="95"/>
        <end position="116"/>
    </location>
</feature>
<evidence type="ECO:0000313" key="2">
    <source>
        <dbReference type="EMBL" id="MST98077.1"/>
    </source>
</evidence>
<reference evidence="2 3" key="1">
    <citation type="submission" date="2019-08" db="EMBL/GenBank/DDBJ databases">
        <title>In-depth cultivation of the pig gut microbiome towards novel bacterial diversity and tailored functional studies.</title>
        <authorList>
            <person name="Wylensek D."/>
            <person name="Hitch T.C.A."/>
            <person name="Clavel T."/>
        </authorList>
    </citation>
    <scope>NUCLEOTIDE SEQUENCE [LARGE SCALE GENOMIC DNA]</scope>
    <source>
        <strain evidence="2 3">BBE-744-WT-12</strain>
    </source>
</reference>
<accession>A0A844G320</accession>
<gene>
    <name evidence="2" type="ORF">FYJ85_13620</name>
</gene>
<sequence>MPAIKCPFCSREIPERKQKTLTGRVRCPGCGSIGPLSELAALGEGRLPKGVTEREDGSVLHVSSLSAWSLPAVAAVPAALLFFIVGFRSGGISDIVFLLFAVMVSWAVWGALFGSLEIRRIPGAFVFRRGLRKKEVPLDRLRLFKLARVRCRNGSFYHIGCMRKGGGTLCIGAGLPLVRLAAAVEWMERRLYDSGRENGKNMAPLAKNEAEILSKLSEVTSWKDESE</sequence>
<keyword evidence="1" id="KW-0812">Transmembrane</keyword>
<proteinExistence type="predicted"/>
<keyword evidence="1" id="KW-0472">Membrane</keyword>